<keyword evidence="2" id="KW-0812">Transmembrane</keyword>
<dbReference type="EMBL" id="CAACVR010000004">
    <property type="protein sequence ID" value="VEU20488.1"/>
    <property type="molecule type" value="Genomic_DNA"/>
</dbReference>
<dbReference type="Proteomes" id="UP000290900">
    <property type="component" value="Unassembled WGS sequence"/>
</dbReference>
<evidence type="ECO:0000313" key="3">
    <source>
        <dbReference type="EMBL" id="VEU20488.1"/>
    </source>
</evidence>
<dbReference type="OrthoDB" id="3993318at2759"/>
<feature type="compositionally biased region" description="Basic and acidic residues" evidence="1">
    <location>
        <begin position="650"/>
        <end position="659"/>
    </location>
</feature>
<accession>A0A448YHZ3</accession>
<feature type="transmembrane region" description="Helical" evidence="2">
    <location>
        <begin position="65"/>
        <end position="87"/>
    </location>
</feature>
<proteinExistence type="predicted"/>
<gene>
    <name evidence="3" type="ORF">BRENAR_LOCUS1223</name>
</gene>
<keyword evidence="2" id="KW-1133">Transmembrane helix</keyword>
<evidence type="ECO:0000313" key="4">
    <source>
        <dbReference type="Proteomes" id="UP000290900"/>
    </source>
</evidence>
<organism evidence="3 4">
    <name type="scientific">Brettanomyces naardenensis</name>
    <name type="common">Yeast</name>
    <dbReference type="NCBI Taxonomy" id="13370"/>
    <lineage>
        <taxon>Eukaryota</taxon>
        <taxon>Fungi</taxon>
        <taxon>Dikarya</taxon>
        <taxon>Ascomycota</taxon>
        <taxon>Saccharomycotina</taxon>
        <taxon>Pichiomycetes</taxon>
        <taxon>Pichiales</taxon>
        <taxon>Pichiaceae</taxon>
        <taxon>Brettanomyces</taxon>
    </lineage>
</organism>
<feature type="region of interest" description="Disordered" evidence="1">
    <location>
        <begin position="195"/>
        <end position="214"/>
    </location>
</feature>
<feature type="region of interest" description="Disordered" evidence="1">
    <location>
        <begin position="642"/>
        <end position="666"/>
    </location>
</feature>
<evidence type="ECO:0000256" key="2">
    <source>
        <dbReference type="SAM" id="Phobius"/>
    </source>
</evidence>
<feature type="region of interest" description="Disordered" evidence="1">
    <location>
        <begin position="590"/>
        <end position="619"/>
    </location>
</feature>
<evidence type="ECO:0000256" key="1">
    <source>
        <dbReference type="SAM" id="MobiDB-lite"/>
    </source>
</evidence>
<keyword evidence="2" id="KW-0472">Membrane</keyword>
<sequence length="691" mass="76711">MGTQKATIRLLAVASVFSYVNGALAVALLTRSLPLDISLIIFAAFKWIAAILSTLAAAFQNKISYLHLLQLQPFLSIASVIVGIYWIDSVTYNIDGYTATSLSIRQLRVALITFFIASAVIDSITLAASWQLTSEPKQIRDISSDLTIKSGFDPESLTSSSKSSYYQKTVRIKNSLQSLIPSLAEKVDLGKLMNASKRHSATNGETDTADNEEDLEVEEMEAQRDGVLPSEEIHDIMTNPPTEIVLLPESQFSDDEDQDQFVPAFQFPDPITEEDDEFRPVEPVSAYMSPLHSPTKSTFSEASFYDYANGIENLDNLSDIPEHSADIWPLFSTGAGLTSTVDGDDGVKNHQMNHVSLDSWNNNSEHWMKRRTRGTPQDLPGRVLFSEPIESSFEMKKEQVRSSSGPASVNSEAMCNEDYKSNIMHRQQGSIITKHSQDQLEDQYMTIYGPGEMCFEDEEHLNSIVSQSFLESYESLTNMSPQSSPGSRMHSRGRSLNCSFGKLTPGIVPPLQNPTLRHRCSLSVISATTPISKRGGRSPSNSPLKKLKSFRFASSGLRNDHNPRQHCLHSRSEPELSFEFLNSLQCSPKRNSGASSFKGHKKARSSITSRSSLQRHKLEKRNHSQLKMIERGGEAELVVQGASDTSYSSADERVVEASRKSSSNSIPSAVIGQYDKEKWRVIQRNQTELAS</sequence>
<feature type="transmembrane region" description="Helical" evidence="2">
    <location>
        <begin position="6"/>
        <end position="30"/>
    </location>
</feature>
<dbReference type="AlphaFoldDB" id="A0A448YHZ3"/>
<name>A0A448YHZ3_BRENA</name>
<feature type="transmembrane region" description="Helical" evidence="2">
    <location>
        <begin position="107"/>
        <end position="130"/>
    </location>
</feature>
<feature type="transmembrane region" description="Helical" evidence="2">
    <location>
        <begin position="37"/>
        <end position="59"/>
    </location>
</feature>
<protein>
    <submittedName>
        <fullName evidence="3">DEKNAAC101263</fullName>
    </submittedName>
</protein>
<dbReference type="InParanoid" id="A0A448YHZ3"/>
<reference evidence="3 4" key="1">
    <citation type="submission" date="2018-12" db="EMBL/GenBank/DDBJ databases">
        <authorList>
            <person name="Tiukova I."/>
            <person name="Dainat J."/>
        </authorList>
    </citation>
    <scope>NUCLEOTIDE SEQUENCE [LARGE SCALE GENOMIC DNA]</scope>
</reference>
<keyword evidence="4" id="KW-1185">Reference proteome</keyword>